<protein>
    <submittedName>
        <fullName evidence="2">Uncharacterized protein</fullName>
    </submittedName>
</protein>
<sequence>MYVQSRISDIGTSESSMLRDEFILESGRLTFDSRSLYKLQITSPEDMSLCFLFGRLANHSGLTSIIVWCKYDKIFLCSICFLDGHLPPGYLIQIGSSSFLIFLQVSVFVVFSYWYANPNYQLVKRNSATDLMSNPVAQHQPIRPPQWTKGFWLSFARSKQISRVLK</sequence>
<proteinExistence type="predicted"/>
<gene>
    <name evidence="2" type="ORF">BT62DRAFT_553420</name>
</gene>
<reference evidence="2" key="1">
    <citation type="submission" date="2020-11" db="EMBL/GenBank/DDBJ databases">
        <title>Adaptations for nitrogen fixation in a non-lichenized fungal sporocarp promotes dispersal by wood-feeding termites.</title>
        <authorList>
            <consortium name="DOE Joint Genome Institute"/>
            <person name="Koch R.A."/>
            <person name="Yoon G."/>
            <person name="Arayal U."/>
            <person name="Lail K."/>
            <person name="Amirebrahimi M."/>
            <person name="Labutti K."/>
            <person name="Lipzen A."/>
            <person name="Riley R."/>
            <person name="Barry K."/>
            <person name="Henrissat B."/>
            <person name="Grigoriev I.V."/>
            <person name="Herr J.R."/>
            <person name="Aime M.C."/>
        </authorList>
    </citation>
    <scope>NUCLEOTIDE SEQUENCE</scope>
    <source>
        <strain evidence="2">MCA 3950</strain>
    </source>
</reference>
<dbReference type="AlphaFoldDB" id="A0A9P8ANT7"/>
<keyword evidence="1" id="KW-0812">Transmembrane</keyword>
<organism evidence="2 3">
    <name type="scientific">Guyanagaster necrorhizus</name>
    <dbReference type="NCBI Taxonomy" id="856835"/>
    <lineage>
        <taxon>Eukaryota</taxon>
        <taxon>Fungi</taxon>
        <taxon>Dikarya</taxon>
        <taxon>Basidiomycota</taxon>
        <taxon>Agaricomycotina</taxon>
        <taxon>Agaricomycetes</taxon>
        <taxon>Agaricomycetidae</taxon>
        <taxon>Agaricales</taxon>
        <taxon>Marasmiineae</taxon>
        <taxon>Physalacriaceae</taxon>
        <taxon>Guyanagaster</taxon>
    </lineage>
</organism>
<keyword evidence="1" id="KW-0472">Membrane</keyword>
<evidence type="ECO:0000313" key="2">
    <source>
        <dbReference type="EMBL" id="KAG7441187.1"/>
    </source>
</evidence>
<feature type="transmembrane region" description="Helical" evidence="1">
    <location>
        <begin position="90"/>
        <end position="116"/>
    </location>
</feature>
<dbReference type="RefSeq" id="XP_043034687.1">
    <property type="nucleotide sequence ID" value="XM_043181368.1"/>
</dbReference>
<evidence type="ECO:0000313" key="3">
    <source>
        <dbReference type="Proteomes" id="UP000812287"/>
    </source>
</evidence>
<dbReference type="EMBL" id="MU250563">
    <property type="protein sequence ID" value="KAG7441187.1"/>
    <property type="molecule type" value="Genomic_DNA"/>
</dbReference>
<accession>A0A9P8ANT7</accession>
<dbReference type="Proteomes" id="UP000812287">
    <property type="component" value="Unassembled WGS sequence"/>
</dbReference>
<evidence type="ECO:0000256" key="1">
    <source>
        <dbReference type="SAM" id="Phobius"/>
    </source>
</evidence>
<comment type="caution">
    <text evidence="2">The sequence shown here is derived from an EMBL/GenBank/DDBJ whole genome shotgun (WGS) entry which is preliminary data.</text>
</comment>
<name>A0A9P8ANT7_9AGAR</name>
<keyword evidence="1" id="KW-1133">Transmembrane helix</keyword>
<keyword evidence="3" id="KW-1185">Reference proteome</keyword>
<dbReference type="GeneID" id="66103664"/>